<evidence type="ECO:0000313" key="1">
    <source>
        <dbReference type="EMBL" id="SIT56344.1"/>
    </source>
</evidence>
<gene>
    <name evidence="1" type="ORF">BQ8794_280083</name>
</gene>
<evidence type="ECO:0000313" key="2">
    <source>
        <dbReference type="Proteomes" id="UP000188388"/>
    </source>
</evidence>
<dbReference type="EMBL" id="FTPD01000021">
    <property type="protein sequence ID" value="SIT56344.1"/>
    <property type="molecule type" value="Genomic_DNA"/>
</dbReference>
<protein>
    <submittedName>
        <fullName evidence="1">Uncharacterized protein</fullName>
    </submittedName>
</protein>
<reference evidence="2" key="1">
    <citation type="submission" date="2017-01" db="EMBL/GenBank/DDBJ databases">
        <authorList>
            <person name="Brunel B."/>
        </authorList>
    </citation>
    <scope>NUCLEOTIDE SEQUENCE [LARGE SCALE GENOMIC DNA]</scope>
</reference>
<accession>A0A1R3V959</accession>
<organism evidence="1 2">
    <name type="scientific">Mesorhizobium prunaredense</name>
    <dbReference type="NCBI Taxonomy" id="1631249"/>
    <lineage>
        <taxon>Bacteria</taxon>
        <taxon>Pseudomonadati</taxon>
        <taxon>Pseudomonadota</taxon>
        <taxon>Alphaproteobacteria</taxon>
        <taxon>Hyphomicrobiales</taxon>
        <taxon>Phyllobacteriaceae</taxon>
        <taxon>Mesorhizobium</taxon>
    </lineage>
</organism>
<name>A0A1R3V959_9HYPH</name>
<sequence>MCASSRSATCAPDREDLREWRAAAMPPARGRALVLYPHAASIQIGTAPGPVNASRRPLPLTRLFADPEHQGPRVAEAISIAVKFVKQKADQVGFAVQPGRLVVERWISRNRRLMVDARPAVGIDEPPASDRHGTRYENHAAAEVRLHVGDQCGCAADPAYSISLAGFSGALVRTAELSAD</sequence>
<keyword evidence="2" id="KW-1185">Reference proteome</keyword>
<proteinExistence type="predicted"/>
<dbReference type="AlphaFoldDB" id="A0A1R3V959"/>
<dbReference type="Proteomes" id="UP000188388">
    <property type="component" value="Unassembled WGS sequence"/>
</dbReference>